<dbReference type="AlphaFoldDB" id="A0AA39SF97"/>
<reference evidence="3" key="1">
    <citation type="journal article" date="2022" name="Plant J.">
        <title>Strategies of tolerance reflected in two North American maple genomes.</title>
        <authorList>
            <person name="McEvoy S.L."/>
            <person name="Sezen U.U."/>
            <person name="Trouern-Trend A."/>
            <person name="McMahon S.M."/>
            <person name="Schaberg P.G."/>
            <person name="Yang J."/>
            <person name="Wegrzyn J.L."/>
            <person name="Swenson N.G."/>
        </authorList>
    </citation>
    <scope>NUCLEOTIDE SEQUENCE</scope>
    <source>
        <strain evidence="3">NS2018</strain>
    </source>
</reference>
<feature type="compositionally biased region" description="Low complexity" evidence="1">
    <location>
        <begin position="361"/>
        <end position="372"/>
    </location>
</feature>
<dbReference type="PANTHER" id="PTHR48449:SF1">
    <property type="entry name" value="DUF1985 DOMAIN-CONTAINING PROTEIN"/>
    <property type="match status" value="1"/>
</dbReference>
<protein>
    <recommendedName>
        <fullName evidence="2">DUF1985 domain-containing protein</fullName>
    </recommendedName>
</protein>
<name>A0AA39SF97_ACESA</name>
<feature type="region of interest" description="Disordered" evidence="1">
    <location>
        <begin position="549"/>
        <end position="651"/>
    </location>
</feature>
<organism evidence="3 4">
    <name type="scientific">Acer saccharum</name>
    <name type="common">Sugar maple</name>
    <dbReference type="NCBI Taxonomy" id="4024"/>
    <lineage>
        <taxon>Eukaryota</taxon>
        <taxon>Viridiplantae</taxon>
        <taxon>Streptophyta</taxon>
        <taxon>Embryophyta</taxon>
        <taxon>Tracheophyta</taxon>
        <taxon>Spermatophyta</taxon>
        <taxon>Magnoliopsida</taxon>
        <taxon>eudicotyledons</taxon>
        <taxon>Gunneridae</taxon>
        <taxon>Pentapetalae</taxon>
        <taxon>rosids</taxon>
        <taxon>malvids</taxon>
        <taxon>Sapindales</taxon>
        <taxon>Sapindaceae</taxon>
        <taxon>Hippocastanoideae</taxon>
        <taxon>Acereae</taxon>
        <taxon>Acer</taxon>
    </lineage>
</organism>
<accession>A0AA39SF97</accession>
<evidence type="ECO:0000313" key="3">
    <source>
        <dbReference type="EMBL" id="KAK0590042.1"/>
    </source>
</evidence>
<feature type="compositionally biased region" description="Basic and acidic residues" evidence="1">
    <location>
        <begin position="608"/>
        <end position="617"/>
    </location>
</feature>
<dbReference type="PANTHER" id="PTHR48449">
    <property type="entry name" value="DUF1985 DOMAIN-CONTAINING PROTEIN"/>
    <property type="match status" value="1"/>
</dbReference>
<comment type="caution">
    <text evidence="3">The sequence shown here is derived from an EMBL/GenBank/DDBJ whole genome shotgun (WGS) entry which is preliminary data.</text>
</comment>
<dbReference type="Pfam" id="PF09331">
    <property type="entry name" value="DUF1985"/>
    <property type="match status" value="1"/>
</dbReference>
<keyword evidence="4" id="KW-1185">Reference proteome</keyword>
<proteinExistence type="predicted"/>
<dbReference type="Proteomes" id="UP001168877">
    <property type="component" value="Unassembled WGS sequence"/>
</dbReference>
<feature type="region of interest" description="Disordered" evidence="1">
    <location>
        <begin position="321"/>
        <end position="378"/>
    </location>
</feature>
<feature type="domain" description="DUF1985" evidence="2">
    <location>
        <begin position="71"/>
        <end position="204"/>
    </location>
</feature>
<evidence type="ECO:0000313" key="4">
    <source>
        <dbReference type="Proteomes" id="UP001168877"/>
    </source>
</evidence>
<dbReference type="EMBL" id="JAUESC010000381">
    <property type="protein sequence ID" value="KAK0590042.1"/>
    <property type="molecule type" value="Genomic_DNA"/>
</dbReference>
<reference evidence="3" key="2">
    <citation type="submission" date="2023-06" db="EMBL/GenBank/DDBJ databases">
        <authorList>
            <person name="Swenson N.G."/>
            <person name="Wegrzyn J.L."/>
            <person name="Mcevoy S.L."/>
        </authorList>
    </citation>
    <scope>NUCLEOTIDE SEQUENCE</scope>
    <source>
        <strain evidence="3">NS2018</strain>
        <tissue evidence="3">Leaf</tissue>
    </source>
</reference>
<gene>
    <name evidence="3" type="ORF">LWI29_022036</name>
</gene>
<feature type="compositionally biased region" description="Low complexity" evidence="1">
    <location>
        <begin position="629"/>
        <end position="639"/>
    </location>
</feature>
<evidence type="ECO:0000259" key="2">
    <source>
        <dbReference type="Pfam" id="PF09331"/>
    </source>
</evidence>
<sequence length="698" mass="76702">MAAKLVPKIEEADFFRGKVTCSSSLTPVSNINLKLTEKQKKMFECTCFGRLLEMDELVFSSQTVHELLLIEAKSPNTDEMLFKLGDNRIRFSIQEFCIVSGLNCSPYPSVDVDKRVKGVGLIDGLLNGDMNLYNNTLEDVFMNACCNDDLTMVKLALLYFLENVSLGREKGSPIDSEHILLADDLDRFNEYPWGRVCFKMTMKSLQNALKGRVQMLNDGNNKKSKQNWEVYSVGGFPLGFLLQTYAFLQPTPEEEQQHYFQPFIALGASEEQPALVQDNAMSAAAPTSSDENAITASAAEMEPGLAPEKQKVEHQNFENMCHHHGAHTPPQSDSKRPSPLAKAHKNSSPAPSLSAFPVPPQSSSLAAQASLVTPSTPAHQELEVDPSTLVEQHTSVPAPPQGIAQPPFSSLGEAWAFFAELNSILDDPSQSILTTPKEVDQAKHFLQRLSMNFELLVHPTQRDLHNSSLELLLEAGCFLSCILSMVKSFHTNFLRNIEKYSNCHESVKRANKNEQEAMVLRGELETSYRCFNQIEGDICETRGAGEEADLAGDLQNPGEPPADEAATQVDSLARSRLKGKEKVGEPSEPLALSHGTSSSRSVVNEPDNTPRDAETAREPLGAVAPKILVSPESVPVPSSAGGGAELRHPDPDSEVELKLKWVEDGSKLGHKLVAVNLGRRNVWPSNRHRKAPAPFSPE</sequence>
<dbReference type="InterPro" id="IPR015410">
    <property type="entry name" value="DUF1985"/>
</dbReference>
<evidence type="ECO:0000256" key="1">
    <source>
        <dbReference type="SAM" id="MobiDB-lite"/>
    </source>
</evidence>